<feature type="coiled-coil region" evidence="1">
    <location>
        <begin position="406"/>
        <end position="440"/>
    </location>
</feature>
<evidence type="ECO:0000259" key="3">
    <source>
        <dbReference type="Pfam" id="PF26217"/>
    </source>
</evidence>
<feature type="coiled-coil region" evidence="1">
    <location>
        <begin position="262"/>
        <end position="325"/>
    </location>
</feature>
<dbReference type="EnsemblPlants" id="ORUFI12G20730.1">
    <property type="protein sequence ID" value="ORUFI12G20730.1"/>
    <property type="gene ID" value="ORUFI12G20730"/>
</dbReference>
<dbReference type="PANTHER" id="PTHR33883:SF10">
    <property type="entry name" value="WPP DOMAIN-ASSOCIATED PROTEIN"/>
    <property type="match status" value="1"/>
</dbReference>
<dbReference type="InterPro" id="IPR058866">
    <property type="entry name" value="GDPGP1_N"/>
</dbReference>
<dbReference type="eggNOG" id="KOG2720">
    <property type="taxonomic scope" value="Eukaryota"/>
</dbReference>
<dbReference type="InterPro" id="IPR058865">
    <property type="entry name" value="GDPGP1_C"/>
</dbReference>
<reference evidence="4" key="2">
    <citation type="submission" date="2015-06" db="UniProtKB">
        <authorList>
            <consortium name="EnsemblPlants"/>
        </authorList>
    </citation>
    <scope>IDENTIFICATION</scope>
</reference>
<evidence type="ECO:0000313" key="5">
    <source>
        <dbReference type="Proteomes" id="UP000008022"/>
    </source>
</evidence>
<dbReference type="OMA" id="CQFNPLV"/>
<evidence type="ECO:0000259" key="2">
    <source>
        <dbReference type="Pfam" id="PF26216"/>
    </source>
</evidence>
<accession>A0A0E0RJW7</accession>
<dbReference type="Pfam" id="PF26216">
    <property type="entry name" value="GDPGP1_C"/>
    <property type="match status" value="1"/>
</dbReference>
<organism evidence="4 5">
    <name type="scientific">Oryza rufipogon</name>
    <name type="common">Brownbeard rice</name>
    <name type="synonym">Asian wild rice</name>
    <dbReference type="NCBI Taxonomy" id="4529"/>
    <lineage>
        <taxon>Eukaryota</taxon>
        <taxon>Viridiplantae</taxon>
        <taxon>Streptophyta</taxon>
        <taxon>Embryophyta</taxon>
        <taxon>Tracheophyta</taxon>
        <taxon>Spermatophyta</taxon>
        <taxon>Magnoliopsida</taxon>
        <taxon>Liliopsida</taxon>
        <taxon>Poales</taxon>
        <taxon>Poaceae</taxon>
        <taxon>BOP clade</taxon>
        <taxon>Oryzoideae</taxon>
        <taxon>Oryzeae</taxon>
        <taxon>Oryzinae</taxon>
        <taxon>Oryza</taxon>
    </lineage>
</organism>
<name>A0A0E0RJW7_ORYRU</name>
<proteinExistence type="predicted"/>
<keyword evidence="1" id="KW-0175">Coiled coil</keyword>
<dbReference type="Proteomes" id="UP000008022">
    <property type="component" value="Unassembled WGS sequence"/>
</dbReference>
<evidence type="ECO:0000313" key="4">
    <source>
        <dbReference type="EnsemblPlants" id="ORUFI12G20730.1"/>
    </source>
</evidence>
<evidence type="ECO:0000256" key="1">
    <source>
        <dbReference type="SAM" id="Coils"/>
    </source>
</evidence>
<dbReference type="HOGENOM" id="CLU_317478_0_0_1"/>
<feature type="domain" description="GDPGP1-like N-terminal" evidence="3">
    <location>
        <begin position="624"/>
        <end position="789"/>
    </location>
</feature>
<protein>
    <submittedName>
        <fullName evidence="4">Uncharacterized protein</fullName>
    </submittedName>
</protein>
<dbReference type="Pfam" id="PF26217">
    <property type="entry name" value="GDPGP1_N"/>
    <property type="match status" value="1"/>
</dbReference>
<feature type="domain" description="GDPGP1-like C-terminal" evidence="2">
    <location>
        <begin position="796"/>
        <end position="926"/>
    </location>
</feature>
<dbReference type="AlphaFoldDB" id="A0A0E0RJW7"/>
<sequence>MEAAESLEYELQKEVSNIMIQSYITSMRREFETKLWENQNCISTLNKNWKEKISKIAALRDELSTIYSVVSASESGVFSSHGSHEKVEELNFLKMKDDNESSITERTTDSGELMLDIPDFSLLKHMPSEEVTNFLKSEWLKLRRQHESELHEKTEELFRLKREFAKDIALLPSRKERELEIIKSKLLQSISKLDEITSREDNPYCDNYDDAEVCGFEDRIGSLLHENEQLQGLLADKKMVAKHLSLQVLDAERKMAQHSLSELKLVKQIEKLSHELEDLKIESHIKDLLELSTLREVFDNYENHIDDANQEETFLRELLVEKEEQLSIMYEDRQKLKYENNQLVAIAGSTLMQHHEQVNLVNDLTNFREKVCEQELLILESKSESNSMKSSLYEALQQINVCKQEIHGLTDNLTAMSIALEEAKEQNASLDATIQEMKKTSAPSMNSHTGQAGHLEYALVSMEKLSKSYSDFESRLAQSMKRNEIRLTNIICQFNPLAQQVAVLKKKEFWYKQILEIKCSNLQKAEAEVDILGDEVDALLSILRKIYIALDHYSPVLKHYPGILSIVSMVSTTEFKGEYSLPSKKSPLDQFEGVKTHLYRLGAEHENGTLKSFAYTDQGSPSLLDTIILSQWEDYAWKGHFGYDVTACNLKVVEGGWSFVVQLNDKWNSCVLKEHDKFLEPVGCLKPNCMNSYDELLLCIAQGDKDIPEVVPSTKPPKDGLLLIANAYPVEYGHIFLVPSATNQLSFFWDKRMFSLIARIASEVNSAAFRVFFDSCTSTMPDHMFFQACYFANPLPVESASTVAIYHGKATSAVHLYEIIDYPMKALVFTGKDVNMLANFVSEVSLTLHDNNTAYSLLISNNGTKVKNLATGCFLSAWECSGYFIYRAKYDFDRASENEISNRMASVTLQDGAFENLKNLCCAVADDLVM</sequence>
<dbReference type="InterPro" id="IPR037490">
    <property type="entry name" value="WAP"/>
</dbReference>
<dbReference type="PANTHER" id="PTHR33883">
    <property type="entry name" value="WPP DOMAIN-ASSOCIATED PROTEIN"/>
    <property type="match status" value="1"/>
</dbReference>
<reference evidence="5" key="1">
    <citation type="submission" date="2013-06" db="EMBL/GenBank/DDBJ databases">
        <authorList>
            <person name="Zhao Q."/>
        </authorList>
    </citation>
    <scope>NUCLEOTIDE SEQUENCE</scope>
    <source>
        <strain evidence="5">cv. W1943</strain>
    </source>
</reference>
<dbReference type="Gramene" id="ORUFI12G20730.1">
    <property type="protein sequence ID" value="ORUFI12G20730.1"/>
    <property type="gene ID" value="ORUFI12G20730"/>
</dbReference>
<keyword evidence="5" id="KW-1185">Reference proteome</keyword>